<proteinExistence type="predicted"/>
<organism evidence="1 2">
    <name type="scientific">Bacillus thuringiensis</name>
    <dbReference type="NCBI Taxonomy" id="1428"/>
    <lineage>
        <taxon>Bacteria</taxon>
        <taxon>Bacillati</taxon>
        <taxon>Bacillota</taxon>
        <taxon>Bacilli</taxon>
        <taxon>Bacillales</taxon>
        <taxon>Bacillaceae</taxon>
        <taxon>Bacillus</taxon>
        <taxon>Bacillus cereus group</taxon>
    </lineage>
</organism>
<protein>
    <submittedName>
        <fullName evidence="1">Uncharacterized protein</fullName>
    </submittedName>
</protein>
<evidence type="ECO:0000313" key="1">
    <source>
        <dbReference type="EMBL" id="RVU63209.1"/>
    </source>
</evidence>
<comment type="caution">
    <text evidence="1">The sequence shown here is derived from an EMBL/GenBank/DDBJ whole genome shotgun (WGS) entry which is preliminary data.</text>
</comment>
<name>A0A437SIE2_BACTU</name>
<sequence length="60" mass="7348">MYEKRRTEEQYAFLYPYAFQEKTKFHFVVWCRDFMCNELYGGIAVLTICEVCFLGDSFYF</sequence>
<dbReference type="Proteomes" id="UP000286687">
    <property type="component" value="Unassembled WGS sequence"/>
</dbReference>
<dbReference type="AlphaFoldDB" id="A0A437SIE2"/>
<evidence type="ECO:0000313" key="2">
    <source>
        <dbReference type="Proteomes" id="UP000286687"/>
    </source>
</evidence>
<reference evidence="1 2" key="1">
    <citation type="submission" date="2018-01" db="EMBL/GenBank/DDBJ databases">
        <title>Complete genome sequence of G25-42.</title>
        <authorList>
            <person name="Zheng Z."/>
            <person name="Sun M."/>
        </authorList>
    </citation>
    <scope>NUCLEOTIDE SEQUENCE [LARGE SCALE GENOMIC DNA]</scope>
    <source>
        <strain evidence="1 2">G25-42</strain>
    </source>
</reference>
<gene>
    <name evidence="1" type="ORF">BM74_16355</name>
</gene>
<accession>A0A437SIE2</accession>
<dbReference type="EMBL" id="LDER01000218">
    <property type="protein sequence ID" value="RVU63209.1"/>
    <property type="molecule type" value="Genomic_DNA"/>
</dbReference>